<evidence type="ECO:0000256" key="1">
    <source>
        <dbReference type="ARBA" id="ARBA00003489"/>
    </source>
</evidence>
<dbReference type="PROSITE" id="PS01040">
    <property type="entry name" value="SBP_BACTERIAL_5"/>
    <property type="match status" value="1"/>
</dbReference>
<evidence type="ECO:0000259" key="10">
    <source>
        <dbReference type="Pfam" id="PF00496"/>
    </source>
</evidence>
<comment type="function">
    <text evidence="1">Part of the ABC transporter complex GsiABCD involved in glutathione import. Binds glutathione.</text>
</comment>
<comment type="similarity">
    <text evidence="4">Belongs to the bacterial solute-binding protein 5 family.</text>
</comment>
<dbReference type="InterPro" id="IPR039424">
    <property type="entry name" value="SBP_5"/>
</dbReference>
<evidence type="ECO:0000256" key="9">
    <source>
        <dbReference type="SAM" id="SignalP"/>
    </source>
</evidence>
<dbReference type="AlphaFoldDB" id="A0AAP3CLC9"/>
<dbReference type="RefSeq" id="WP_268529738.1">
    <property type="nucleotide sequence ID" value="NZ_JALAOG010000043.1"/>
</dbReference>
<evidence type="ECO:0000256" key="7">
    <source>
        <dbReference type="ARBA" id="ARBA00022729"/>
    </source>
</evidence>
<evidence type="ECO:0000256" key="4">
    <source>
        <dbReference type="ARBA" id="ARBA00005695"/>
    </source>
</evidence>
<evidence type="ECO:0000256" key="8">
    <source>
        <dbReference type="ARBA" id="ARBA00022764"/>
    </source>
</evidence>
<keyword evidence="8" id="KW-0574">Periplasm</keyword>
<comment type="caution">
    <text evidence="11">The sequence shown here is derived from an EMBL/GenBank/DDBJ whole genome shotgun (WGS) entry which is preliminary data.</text>
</comment>
<dbReference type="GO" id="GO:0042938">
    <property type="term" value="P:dipeptide transport"/>
    <property type="evidence" value="ECO:0007669"/>
    <property type="project" value="TreeGrafter"/>
</dbReference>
<reference evidence="11" key="1">
    <citation type="submission" date="2022-02" db="EMBL/GenBank/DDBJ databases">
        <title>Crop Bioprotection Bacillus Genome Sequencing.</title>
        <authorList>
            <person name="Dunlap C."/>
        </authorList>
    </citation>
    <scope>NUCLEOTIDE SEQUENCE</scope>
    <source>
        <strain evidence="11">98-1</strain>
    </source>
</reference>
<dbReference type="GO" id="GO:0030288">
    <property type="term" value="C:outer membrane-bounded periplasmic space"/>
    <property type="evidence" value="ECO:0007669"/>
    <property type="project" value="TreeGrafter"/>
</dbReference>
<dbReference type="PROSITE" id="PS51257">
    <property type="entry name" value="PROKAR_LIPOPROTEIN"/>
    <property type="match status" value="1"/>
</dbReference>
<dbReference type="Proteomes" id="UP001067121">
    <property type="component" value="Unassembled WGS sequence"/>
</dbReference>
<dbReference type="InterPro" id="IPR030678">
    <property type="entry name" value="Peptide/Ni-bd"/>
</dbReference>
<sequence>MKKRFIFSLLFVIIASIFLAACGNNDKNDKASESKGSSRDTFTVALESDVTTLDPHDTNDNASYTAESAIMEGLLGFDKDNKVIPVLAESYEVNKDSTEFTFKLKEGVKFQDGTAFNAEAVKTNIDRLADPDSKLKRHSLFELVKETKVIDDHTVRVTLRKPFAAMINNFAHPAAMMISPDAIKKYGDKVSQHPVGTGPFTFEKWQHGEYLKLTANKDYWNKDLPKVHNMVFKPVPENGARIAMLQTGEADFIYPVPPTDTKTIENTDGLSLVTKPSLIVKYFSMNTMKKPFNDVKVRQAINYAIDKEAFLKVVYNGYASETKSSIAPDTQFYAEQTPYEYNIKKAKQLLKEAGYPNGFEATIWGGNSSDKVKMMEFYKQQLDKVGITLKTVPMESGTIGDKIWGVTNAKDADLELYNGGWSPSTGDADWGLRPVFGGEEAFPPNSYNTSYYQSDTVNSLLNQALQTSDTAKRKELYGKAQQQIWEDAPWVFLAVPDLIYAKKESVDGVVMQPSGVMDVRGAEKK</sequence>
<dbReference type="Pfam" id="PF00496">
    <property type="entry name" value="SBP_bac_5"/>
    <property type="match status" value="1"/>
</dbReference>
<dbReference type="GO" id="GO:1904680">
    <property type="term" value="F:peptide transmembrane transporter activity"/>
    <property type="evidence" value="ECO:0007669"/>
    <property type="project" value="TreeGrafter"/>
</dbReference>
<accession>A0AAP3CLC9</accession>
<evidence type="ECO:0000256" key="2">
    <source>
        <dbReference type="ARBA" id="ARBA00004193"/>
    </source>
</evidence>
<dbReference type="PANTHER" id="PTHR30290">
    <property type="entry name" value="PERIPLASMIC BINDING COMPONENT OF ABC TRANSPORTER"/>
    <property type="match status" value="1"/>
</dbReference>
<name>A0AAP3CLC9_BACVA</name>
<dbReference type="EMBL" id="JALAOH010000060">
    <property type="protein sequence ID" value="MCY8318401.1"/>
    <property type="molecule type" value="Genomic_DNA"/>
</dbReference>
<evidence type="ECO:0000313" key="12">
    <source>
        <dbReference type="Proteomes" id="UP001067121"/>
    </source>
</evidence>
<protein>
    <recommendedName>
        <fullName evidence="5">Glutathione-binding protein GsiB</fullName>
    </recommendedName>
</protein>
<evidence type="ECO:0000256" key="6">
    <source>
        <dbReference type="ARBA" id="ARBA00022448"/>
    </source>
</evidence>
<dbReference type="GO" id="GO:0043190">
    <property type="term" value="C:ATP-binding cassette (ABC) transporter complex"/>
    <property type="evidence" value="ECO:0007669"/>
    <property type="project" value="InterPro"/>
</dbReference>
<dbReference type="PANTHER" id="PTHR30290:SF32">
    <property type="entry name" value="GLUTATHIONE-BINDING PROTEIN GSIB"/>
    <property type="match status" value="1"/>
</dbReference>
<dbReference type="SUPFAM" id="SSF53850">
    <property type="entry name" value="Periplasmic binding protein-like II"/>
    <property type="match status" value="1"/>
</dbReference>
<evidence type="ECO:0000313" key="11">
    <source>
        <dbReference type="EMBL" id="MCY8318401.1"/>
    </source>
</evidence>
<dbReference type="Gene3D" id="3.40.190.10">
    <property type="entry name" value="Periplasmic binding protein-like II"/>
    <property type="match status" value="1"/>
</dbReference>
<organism evidence="11 12">
    <name type="scientific">Bacillus vallismortis</name>
    <dbReference type="NCBI Taxonomy" id="72361"/>
    <lineage>
        <taxon>Bacteria</taxon>
        <taxon>Bacillati</taxon>
        <taxon>Bacillota</taxon>
        <taxon>Bacilli</taxon>
        <taxon>Bacillales</taxon>
        <taxon>Bacillaceae</taxon>
        <taxon>Bacillus</taxon>
    </lineage>
</organism>
<comment type="subcellular location">
    <subcellularLocation>
        <location evidence="2">Cell membrane</location>
        <topology evidence="2">Lipid-anchor</topology>
    </subcellularLocation>
    <subcellularLocation>
        <location evidence="3">Periplasm</location>
    </subcellularLocation>
</comment>
<dbReference type="InterPro" id="IPR000914">
    <property type="entry name" value="SBP_5_dom"/>
</dbReference>
<gene>
    <name evidence="11" type="ORF">MOC71_17080</name>
</gene>
<evidence type="ECO:0000256" key="3">
    <source>
        <dbReference type="ARBA" id="ARBA00004418"/>
    </source>
</evidence>
<keyword evidence="6" id="KW-0813">Transport</keyword>
<proteinExistence type="inferred from homology"/>
<dbReference type="InterPro" id="IPR023765">
    <property type="entry name" value="SBP_5_CS"/>
</dbReference>
<dbReference type="CDD" id="cd08499">
    <property type="entry name" value="PBP2_Ylib_like"/>
    <property type="match status" value="1"/>
</dbReference>
<feature type="domain" description="Solute-binding protein family 5" evidence="10">
    <location>
        <begin position="82"/>
        <end position="439"/>
    </location>
</feature>
<dbReference type="PIRSF" id="PIRSF002741">
    <property type="entry name" value="MppA"/>
    <property type="match status" value="1"/>
</dbReference>
<dbReference type="Gene3D" id="3.10.105.10">
    <property type="entry name" value="Dipeptide-binding Protein, Domain 3"/>
    <property type="match status" value="1"/>
</dbReference>
<keyword evidence="7 9" id="KW-0732">Signal</keyword>
<dbReference type="Gene3D" id="3.90.76.10">
    <property type="entry name" value="Dipeptide-binding Protein, Domain 1"/>
    <property type="match status" value="1"/>
</dbReference>
<feature type="signal peptide" evidence="9">
    <location>
        <begin position="1"/>
        <end position="20"/>
    </location>
</feature>
<evidence type="ECO:0000256" key="5">
    <source>
        <dbReference type="ARBA" id="ARBA00017393"/>
    </source>
</evidence>
<feature type="chain" id="PRO_5042860519" description="Glutathione-binding protein GsiB" evidence="9">
    <location>
        <begin position="21"/>
        <end position="525"/>
    </location>
</feature>